<sequence length="64" mass="6967">MCDRSFSRRSGENGKSSVLIADASEQSLNLTPDRASGRLGCNPVDIVIKSKMMIKKGGRDRVRA</sequence>
<protein>
    <submittedName>
        <fullName evidence="2">Uncharacterized protein</fullName>
    </submittedName>
</protein>
<feature type="region of interest" description="Disordered" evidence="1">
    <location>
        <begin position="1"/>
        <end position="21"/>
    </location>
</feature>
<accession>A0ABP8N8E4</accession>
<evidence type="ECO:0000313" key="3">
    <source>
        <dbReference type="Proteomes" id="UP001500840"/>
    </source>
</evidence>
<proteinExistence type="predicted"/>
<evidence type="ECO:0000256" key="1">
    <source>
        <dbReference type="SAM" id="MobiDB-lite"/>
    </source>
</evidence>
<comment type="caution">
    <text evidence="2">The sequence shown here is derived from an EMBL/GenBank/DDBJ whole genome shotgun (WGS) entry which is preliminary data.</text>
</comment>
<organism evidence="2 3">
    <name type="scientific">Novipirellula rosea</name>
    <dbReference type="NCBI Taxonomy" id="1031540"/>
    <lineage>
        <taxon>Bacteria</taxon>
        <taxon>Pseudomonadati</taxon>
        <taxon>Planctomycetota</taxon>
        <taxon>Planctomycetia</taxon>
        <taxon>Pirellulales</taxon>
        <taxon>Pirellulaceae</taxon>
        <taxon>Novipirellula</taxon>
    </lineage>
</organism>
<reference evidence="3" key="1">
    <citation type="journal article" date="2019" name="Int. J. Syst. Evol. Microbiol.">
        <title>The Global Catalogue of Microorganisms (GCM) 10K type strain sequencing project: providing services to taxonomists for standard genome sequencing and annotation.</title>
        <authorList>
            <consortium name="The Broad Institute Genomics Platform"/>
            <consortium name="The Broad Institute Genome Sequencing Center for Infectious Disease"/>
            <person name="Wu L."/>
            <person name="Ma J."/>
        </authorList>
    </citation>
    <scope>NUCLEOTIDE SEQUENCE [LARGE SCALE GENOMIC DNA]</scope>
    <source>
        <strain evidence="3">JCM 17759</strain>
    </source>
</reference>
<dbReference type="Proteomes" id="UP001500840">
    <property type="component" value="Unassembled WGS sequence"/>
</dbReference>
<name>A0ABP8N8E4_9BACT</name>
<feature type="compositionally biased region" description="Basic and acidic residues" evidence="1">
    <location>
        <begin position="1"/>
        <end position="12"/>
    </location>
</feature>
<gene>
    <name evidence="2" type="ORF">GCM10023156_44660</name>
</gene>
<evidence type="ECO:0000313" key="2">
    <source>
        <dbReference type="EMBL" id="GAA4461666.1"/>
    </source>
</evidence>
<dbReference type="EMBL" id="BAABGA010000054">
    <property type="protein sequence ID" value="GAA4461666.1"/>
    <property type="molecule type" value="Genomic_DNA"/>
</dbReference>
<keyword evidence="3" id="KW-1185">Reference proteome</keyword>